<keyword evidence="10" id="KW-0732">Signal</keyword>
<dbReference type="InterPro" id="IPR037066">
    <property type="entry name" value="Plug_dom_sf"/>
</dbReference>
<dbReference type="InterPro" id="IPR012910">
    <property type="entry name" value="Plug_dom"/>
</dbReference>
<feature type="signal peptide" evidence="10">
    <location>
        <begin position="1"/>
        <end position="32"/>
    </location>
</feature>
<dbReference type="AlphaFoldDB" id="A0A2A5BAF3"/>
<evidence type="ECO:0000256" key="10">
    <source>
        <dbReference type="SAM" id="SignalP"/>
    </source>
</evidence>
<dbReference type="InterPro" id="IPR036942">
    <property type="entry name" value="Beta-barrel_TonB_sf"/>
</dbReference>
<dbReference type="Pfam" id="PF07715">
    <property type="entry name" value="Plug"/>
    <property type="match status" value="1"/>
</dbReference>
<evidence type="ECO:0000256" key="9">
    <source>
        <dbReference type="RuleBase" id="RU003357"/>
    </source>
</evidence>
<dbReference type="SUPFAM" id="SSF56935">
    <property type="entry name" value="Porins"/>
    <property type="match status" value="1"/>
</dbReference>
<evidence type="ECO:0000256" key="2">
    <source>
        <dbReference type="ARBA" id="ARBA00022448"/>
    </source>
</evidence>
<evidence type="ECO:0000256" key="4">
    <source>
        <dbReference type="ARBA" id="ARBA00022692"/>
    </source>
</evidence>
<keyword evidence="4 8" id="KW-0812">Transmembrane</keyword>
<comment type="subcellular location">
    <subcellularLocation>
        <location evidence="1 8">Cell outer membrane</location>
        <topology evidence="1 8">Multi-pass membrane protein</topology>
    </subcellularLocation>
</comment>
<dbReference type="Gene3D" id="2.40.170.20">
    <property type="entry name" value="TonB-dependent receptor, beta-barrel domain"/>
    <property type="match status" value="1"/>
</dbReference>
<evidence type="ECO:0000259" key="12">
    <source>
        <dbReference type="Pfam" id="PF07715"/>
    </source>
</evidence>
<dbReference type="EMBL" id="NVVJ01000004">
    <property type="protein sequence ID" value="PCJ27986.1"/>
    <property type="molecule type" value="Genomic_DNA"/>
</dbReference>
<evidence type="ECO:0000256" key="1">
    <source>
        <dbReference type="ARBA" id="ARBA00004571"/>
    </source>
</evidence>
<dbReference type="GO" id="GO:0009279">
    <property type="term" value="C:cell outer membrane"/>
    <property type="evidence" value="ECO:0007669"/>
    <property type="project" value="UniProtKB-SubCell"/>
</dbReference>
<evidence type="ECO:0000259" key="11">
    <source>
        <dbReference type="Pfam" id="PF00593"/>
    </source>
</evidence>
<protein>
    <submittedName>
        <fullName evidence="13">TonB-dependent receptor</fullName>
    </submittedName>
</protein>
<evidence type="ECO:0000256" key="7">
    <source>
        <dbReference type="ARBA" id="ARBA00023237"/>
    </source>
</evidence>
<comment type="similarity">
    <text evidence="8 9">Belongs to the TonB-dependent receptor family.</text>
</comment>
<dbReference type="PANTHER" id="PTHR47234">
    <property type="match status" value="1"/>
</dbReference>
<keyword evidence="13" id="KW-0675">Receptor</keyword>
<evidence type="ECO:0000313" key="13">
    <source>
        <dbReference type="EMBL" id="PCJ27986.1"/>
    </source>
</evidence>
<dbReference type="Pfam" id="PF00593">
    <property type="entry name" value="TonB_dep_Rec_b-barrel"/>
    <property type="match status" value="1"/>
</dbReference>
<feature type="chain" id="PRO_5012720699" evidence="10">
    <location>
        <begin position="33"/>
        <end position="926"/>
    </location>
</feature>
<comment type="caution">
    <text evidence="13">The sequence shown here is derived from an EMBL/GenBank/DDBJ whole genome shotgun (WGS) entry which is preliminary data.</text>
</comment>
<keyword evidence="2 8" id="KW-0813">Transport</keyword>
<feature type="domain" description="TonB-dependent receptor plug" evidence="12">
    <location>
        <begin position="55"/>
        <end position="176"/>
    </location>
</feature>
<keyword evidence="6 8" id="KW-0472">Membrane</keyword>
<keyword evidence="3 8" id="KW-1134">Transmembrane beta strand</keyword>
<sequence length="926" mass="99371">MTQRPKLARRILPAAIALGLLAPAAYTPMVFAQQGDTIVEEIITIGSRRPQRSASDSSVPVDVISGDEFNNMGFADLNEMLKTAVPSYNVSRNSISDAATLVRPATLRGLPPDNILILVNGKRRHRSGVIAELGGSLAAGSQGADISAIPALAFKQTEILRDGAAAQYGSDAIAGVINFVLKDDRDGMTLEARTGQFGEGDGDLVQYMGNIGLPLGDNGFINITGSWSQQDATSRSTQRTDAATLIASGNTAQQGAVRQPYAQVWGGPEYKDNWNVFFNSGIELSDTQEIYAFGNYGKRETEGGFFYRNPNNRSGTYTNDGVRAIVDTNIAAGQTGITSNCPALPSPGSGSNGVLLDSAAVATDFAALNSLPANCWVMNQIVPGGYTPQFGGKLQDVSFVGGVRGEFNPNLTYDFSASYGRNKVSFFLNNTWNPSNGPNGIVNGALQRDFSIGSNVQSETNINADLVYTMPVSGFASDLSIAFGGEYRDERFETIVGEEAGWKAGQYAFQNVDGSNTYSDGVTKLPNLSIGAHGFAGFSPSQAGLWGRSNVAVYTELEADITDAFTGAIAARFEDFESFGTTTNYKVSGRYRLTDTLTVRASYSTGFRAPTPGQENVTKLSTITVDGELQQRGQIPPTNPIAQFLGAEALKPEDATNFSIGMVWDVTPDINVTVDYYQVELENRISQTGTIDIAGLPVPAGQNCPAAAANPAGNLALCLQELGVPGAADLSSVSFYTNDFETTTTGLDIVGTWDLDWGDMGNGTLIAAWNWTETEVDNAGSEVSRNRVVDLEEFNPHNRGVFTYNHFLGDFRFLARLRTYDDWVDADWSGDPTARGANGTNYSLDCSSGLYRDNCYDGENIFDIEAAYTWNDNYTFIVGAQNVFDEDGNIDIDNLDGTIGSGNTYAGGTPWGIEGAFYYARVRVDF</sequence>
<dbReference type="Gene3D" id="2.170.130.10">
    <property type="entry name" value="TonB-dependent receptor, plug domain"/>
    <property type="match status" value="1"/>
</dbReference>
<feature type="domain" description="TonB-dependent receptor-like beta-barrel" evidence="11">
    <location>
        <begin position="393"/>
        <end position="883"/>
    </location>
</feature>
<evidence type="ECO:0000256" key="8">
    <source>
        <dbReference type="PROSITE-ProRule" id="PRU01360"/>
    </source>
</evidence>
<keyword evidence="7 8" id="KW-0998">Cell outer membrane</keyword>
<evidence type="ECO:0000256" key="6">
    <source>
        <dbReference type="ARBA" id="ARBA00023136"/>
    </source>
</evidence>
<dbReference type="PANTHER" id="PTHR47234:SF3">
    <property type="entry name" value="SECRETIN_TONB SHORT N-TERMINAL DOMAIN-CONTAINING PROTEIN"/>
    <property type="match status" value="1"/>
</dbReference>
<evidence type="ECO:0000313" key="14">
    <source>
        <dbReference type="Proteomes" id="UP000218327"/>
    </source>
</evidence>
<gene>
    <name evidence="13" type="ORF">COA96_02140</name>
</gene>
<evidence type="ECO:0000256" key="5">
    <source>
        <dbReference type="ARBA" id="ARBA00023077"/>
    </source>
</evidence>
<accession>A0A2A5BAF3</accession>
<dbReference type="PROSITE" id="PS52016">
    <property type="entry name" value="TONB_DEPENDENT_REC_3"/>
    <property type="match status" value="1"/>
</dbReference>
<dbReference type="InterPro" id="IPR000531">
    <property type="entry name" value="Beta-barrel_TonB"/>
</dbReference>
<organism evidence="13 14">
    <name type="scientific">SAR86 cluster bacterium</name>
    <dbReference type="NCBI Taxonomy" id="2030880"/>
    <lineage>
        <taxon>Bacteria</taxon>
        <taxon>Pseudomonadati</taxon>
        <taxon>Pseudomonadota</taxon>
        <taxon>Gammaproteobacteria</taxon>
        <taxon>SAR86 cluster</taxon>
    </lineage>
</organism>
<proteinExistence type="inferred from homology"/>
<dbReference type="InterPro" id="IPR039426">
    <property type="entry name" value="TonB-dep_rcpt-like"/>
</dbReference>
<name>A0A2A5BAF3_9GAMM</name>
<dbReference type="Proteomes" id="UP000218327">
    <property type="component" value="Unassembled WGS sequence"/>
</dbReference>
<keyword evidence="5 9" id="KW-0798">TonB box</keyword>
<evidence type="ECO:0000256" key="3">
    <source>
        <dbReference type="ARBA" id="ARBA00022452"/>
    </source>
</evidence>
<reference evidence="14" key="1">
    <citation type="submission" date="2017-08" db="EMBL/GenBank/DDBJ databases">
        <title>A dynamic microbial community with high functional redundancy inhabits the cold, oxic subseafloor aquifer.</title>
        <authorList>
            <person name="Tully B.J."/>
            <person name="Wheat C.G."/>
            <person name="Glazer B.T."/>
            <person name="Huber J.A."/>
        </authorList>
    </citation>
    <scope>NUCLEOTIDE SEQUENCE [LARGE SCALE GENOMIC DNA]</scope>
</reference>